<reference evidence="4" key="1">
    <citation type="journal article" date="2020" name="mSystems">
        <title>Genome- and Community-Level Interaction Insights into Carbon Utilization and Element Cycling Functions of Hydrothermarchaeota in Hydrothermal Sediment.</title>
        <authorList>
            <person name="Zhou Z."/>
            <person name="Liu Y."/>
            <person name="Xu W."/>
            <person name="Pan J."/>
            <person name="Luo Z.H."/>
            <person name="Li M."/>
        </authorList>
    </citation>
    <scope>NUCLEOTIDE SEQUENCE [LARGE SCALE GENOMIC DNA]</scope>
    <source>
        <strain evidence="4">SpSt-658</strain>
    </source>
</reference>
<evidence type="ECO:0000256" key="1">
    <source>
        <dbReference type="ARBA" id="ARBA00023125"/>
    </source>
</evidence>
<dbReference type="GO" id="GO:0003677">
    <property type="term" value="F:DNA binding"/>
    <property type="evidence" value="ECO:0007669"/>
    <property type="project" value="UniProtKB-UniRule"/>
</dbReference>
<dbReference type="GO" id="GO:0015074">
    <property type="term" value="P:DNA integration"/>
    <property type="evidence" value="ECO:0007669"/>
    <property type="project" value="InterPro"/>
</dbReference>
<sequence length="130" mass="15026">MSNLSNIEIDTDIIAKITIAAKRLGIDSKSLVNSILSEWLKNNKKLVITADEILYEYEKSLKGYSENTKKTKLKTIKSFLEWCESNRVEPDEESLEKYLNTINSQYSKSYISHAKSALKDFIGWYRAELH</sequence>
<gene>
    <name evidence="4" type="ORF">ENU31_00710</name>
</gene>
<dbReference type="AlphaFoldDB" id="A0A7C4D159"/>
<evidence type="ECO:0000259" key="3">
    <source>
        <dbReference type="PROSITE" id="PS51900"/>
    </source>
</evidence>
<dbReference type="InterPro" id="IPR004107">
    <property type="entry name" value="Integrase_SAM-like_N"/>
</dbReference>
<dbReference type="PROSITE" id="PS51900">
    <property type="entry name" value="CB"/>
    <property type="match status" value="1"/>
</dbReference>
<evidence type="ECO:0000313" key="4">
    <source>
        <dbReference type="EMBL" id="HGM06918.1"/>
    </source>
</evidence>
<dbReference type="InterPro" id="IPR044068">
    <property type="entry name" value="CB"/>
</dbReference>
<dbReference type="InterPro" id="IPR010998">
    <property type="entry name" value="Integrase_recombinase_N"/>
</dbReference>
<dbReference type="Gene3D" id="1.10.150.130">
    <property type="match status" value="1"/>
</dbReference>
<comment type="caution">
    <text evidence="4">The sequence shown here is derived from an EMBL/GenBank/DDBJ whole genome shotgun (WGS) entry which is preliminary data.</text>
</comment>
<protein>
    <recommendedName>
        <fullName evidence="3">Core-binding (CB) domain-containing protein</fullName>
    </recommendedName>
</protein>
<feature type="domain" description="Core-binding (CB)" evidence="3">
    <location>
        <begin position="48"/>
        <end position="126"/>
    </location>
</feature>
<accession>A0A7C4D159</accession>
<name>A0A7C4D159_9CREN</name>
<dbReference type="SUPFAM" id="SSF47823">
    <property type="entry name" value="lambda integrase-like, N-terminal domain"/>
    <property type="match status" value="1"/>
</dbReference>
<organism evidence="4">
    <name type="scientific">Ignisphaera aggregans</name>
    <dbReference type="NCBI Taxonomy" id="334771"/>
    <lineage>
        <taxon>Archaea</taxon>
        <taxon>Thermoproteota</taxon>
        <taxon>Thermoprotei</taxon>
        <taxon>Desulfurococcales</taxon>
        <taxon>Desulfurococcaceae</taxon>
        <taxon>Ignisphaera</taxon>
    </lineage>
</organism>
<dbReference type="Pfam" id="PF13495">
    <property type="entry name" value="Phage_int_SAM_4"/>
    <property type="match status" value="1"/>
</dbReference>
<evidence type="ECO:0000256" key="2">
    <source>
        <dbReference type="PROSITE-ProRule" id="PRU01248"/>
    </source>
</evidence>
<keyword evidence="1 2" id="KW-0238">DNA-binding</keyword>
<dbReference type="EMBL" id="DTCA01000028">
    <property type="protein sequence ID" value="HGM06918.1"/>
    <property type="molecule type" value="Genomic_DNA"/>
</dbReference>
<proteinExistence type="predicted"/>